<proteinExistence type="predicted"/>
<name>A0ACC4CUS3_POPAL</name>
<evidence type="ECO:0000313" key="2">
    <source>
        <dbReference type="Proteomes" id="UP000309997"/>
    </source>
</evidence>
<comment type="caution">
    <text evidence="1">The sequence shown here is derived from an EMBL/GenBank/DDBJ whole genome shotgun (WGS) entry which is preliminary data.</text>
</comment>
<accession>A0ACC4CUS3</accession>
<dbReference type="Proteomes" id="UP000309997">
    <property type="component" value="Unassembled WGS sequence"/>
</dbReference>
<gene>
    <name evidence="1" type="ORF">D5086_000058</name>
</gene>
<organism evidence="1 2">
    <name type="scientific">Populus alba</name>
    <name type="common">White poplar</name>
    <dbReference type="NCBI Taxonomy" id="43335"/>
    <lineage>
        <taxon>Eukaryota</taxon>
        <taxon>Viridiplantae</taxon>
        <taxon>Streptophyta</taxon>
        <taxon>Embryophyta</taxon>
        <taxon>Tracheophyta</taxon>
        <taxon>Spermatophyta</taxon>
        <taxon>Magnoliopsida</taxon>
        <taxon>eudicotyledons</taxon>
        <taxon>Gunneridae</taxon>
        <taxon>Pentapetalae</taxon>
        <taxon>rosids</taxon>
        <taxon>fabids</taxon>
        <taxon>Malpighiales</taxon>
        <taxon>Salicaceae</taxon>
        <taxon>Saliceae</taxon>
        <taxon>Populus</taxon>
    </lineage>
</organism>
<sequence>MYSDGEERLVCPTKSDRFTLERLVSPSCQLPAQPVRPPKSTGQIQPRHTNFPSYKAPFAWPEDMETYRCASTVLHSPYKMRIFTLKSGL</sequence>
<evidence type="ECO:0000313" key="1">
    <source>
        <dbReference type="EMBL" id="KAL3609038.1"/>
    </source>
</evidence>
<reference evidence="1 2" key="1">
    <citation type="journal article" date="2024" name="Plant Biotechnol. J.">
        <title>Genome and CRISPR/Cas9 system of a widespread forest tree (Populus alba) in the world.</title>
        <authorList>
            <person name="Liu Y.J."/>
            <person name="Jiang P.F."/>
            <person name="Han X.M."/>
            <person name="Li X.Y."/>
            <person name="Wang H.M."/>
            <person name="Wang Y.J."/>
            <person name="Wang X.X."/>
            <person name="Zeng Q.Y."/>
        </authorList>
    </citation>
    <scope>NUCLEOTIDE SEQUENCE [LARGE SCALE GENOMIC DNA]</scope>
    <source>
        <strain evidence="2">cv. PAL-ZL1</strain>
    </source>
</reference>
<dbReference type="EMBL" id="RCHU02000001">
    <property type="protein sequence ID" value="KAL3609038.1"/>
    <property type="molecule type" value="Genomic_DNA"/>
</dbReference>
<keyword evidence="2" id="KW-1185">Reference proteome</keyword>
<protein>
    <submittedName>
        <fullName evidence="1">Uncharacterized protein</fullName>
    </submittedName>
</protein>